<comment type="pathway">
    <text evidence="1">Lipid metabolism.</text>
</comment>
<dbReference type="InterPro" id="IPR002123">
    <property type="entry name" value="Plipid/glycerol_acylTrfase"/>
</dbReference>
<evidence type="ECO:0000313" key="6">
    <source>
        <dbReference type="EMBL" id="SEG23945.1"/>
    </source>
</evidence>
<keyword evidence="3 6" id="KW-0012">Acyltransferase</keyword>
<keyword evidence="2 6" id="KW-0808">Transferase</keyword>
<sequence>MKYAIQWLRSAFYEIHVYLMMAVIGIAFFPWALVSPKGARVACMTYARYAIWSLGWMTGVKAEVRGTPPTDEVLIAAKHQSFLDILMIFAAVPSGKFIMKRELMFVPFIGVYGYRIGCVPVNRGKRGQAIRKMVSDVAKGLTAPGQLIIYSQGTRTAPGVKMPYKVGSAVLYDQLGQDCVPVATNAGLFWSRRGIYKKPGTAVVEFLPRIESGMRKNEFLSELEVRVETASDNLMREAGFDVDNHNA</sequence>
<keyword evidence="7" id="KW-1185">Reference proteome</keyword>
<gene>
    <name evidence="6" type="ORF">SAMN04488045_2119</name>
</gene>
<keyword evidence="4" id="KW-0812">Transmembrane</keyword>
<protein>
    <submittedName>
        <fullName evidence="6">1-acyl-sn-glycerol-3-phosphate acyltransferase</fullName>
    </submittedName>
</protein>
<dbReference type="EMBL" id="FNUZ01000003">
    <property type="protein sequence ID" value="SEG23945.1"/>
    <property type="molecule type" value="Genomic_DNA"/>
</dbReference>
<dbReference type="RefSeq" id="WP_103910457.1">
    <property type="nucleotide sequence ID" value="NZ_FNUZ01000003.1"/>
</dbReference>
<dbReference type="PANTHER" id="PTHR10434:SF11">
    <property type="entry name" value="1-ACYL-SN-GLYCEROL-3-PHOSPHATE ACYLTRANSFERASE"/>
    <property type="match status" value="1"/>
</dbReference>
<keyword evidence="4" id="KW-0472">Membrane</keyword>
<dbReference type="Proteomes" id="UP000236752">
    <property type="component" value="Unassembled WGS sequence"/>
</dbReference>
<evidence type="ECO:0000259" key="5">
    <source>
        <dbReference type="SMART" id="SM00563"/>
    </source>
</evidence>
<name>A0A1H5YK28_9RHOB</name>
<dbReference type="SMART" id="SM00563">
    <property type="entry name" value="PlsC"/>
    <property type="match status" value="1"/>
</dbReference>
<dbReference type="AlphaFoldDB" id="A0A1H5YK28"/>
<dbReference type="Pfam" id="PF01553">
    <property type="entry name" value="Acyltransferase"/>
    <property type="match status" value="1"/>
</dbReference>
<evidence type="ECO:0000256" key="3">
    <source>
        <dbReference type="ARBA" id="ARBA00023315"/>
    </source>
</evidence>
<dbReference type="OrthoDB" id="5290997at2"/>
<feature type="transmembrane region" description="Helical" evidence="4">
    <location>
        <begin position="15"/>
        <end position="34"/>
    </location>
</feature>
<accession>A0A1H5YK28</accession>
<organism evidence="6 7">
    <name type="scientific">Thalassococcus halodurans</name>
    <dbReference type="NCBI Taxonomy" id="373675"/>
    <lineage>
        <taxon>Bacteria</taxon>
        <taxon>Pseudomonadati</taxon>
        <taxon>Pseudomonadota</taxon>
        <taxon>Alphaproteobacteria</taxon>
        <taxon>Rhodobacterales</taxon>
        <taxon>Roseobacteraceae</taxon>
        <taxon>Thalassococcus</taxon>
    </lineage>
</organism>
<reference evidence="6 7" key="1">
    <citation type="submission" date="2016-10" db="EMBL/GenBank/DDBJ databases">
        <authorList>
            <person name="de Groot N.N."/>
        </authorList>
    </citation>
    <scope>NUCLEOTIDE SEQUENCE [LARGE SCALE GENOMIC DNA]</scope>
    <source>
        <strain evidence="6 7">DSM 26915</strain>
    </source>
</reference>
<evidence type="ECO:0000313" key="7">
    <source>
        <dbReference type="Proteomes" id="UP000236752"/>
    </source>
</evidence>
<keyword evidence="4" id="KW-1133">Transmembrane helix</keyword>
<dbReference type="SUPFAM" id="SSF69593">
    <property type="entry name" value="Glycerol-3-phosphate (1)-acyltransferase"/>
    <property type="match status" value="1"/>
</dbReference>
<evidence type="ECO:0000256" key="1">
    <source>
        <dbReference type="ARBA" id="ARBA00005189"/>
    </source>
</evidence>
<evidence type="ECO:0000256" key="2">
    <source>
        <dbReference type="ARBA" id="ARBA00022679"/>
    </source>
</evidence>
<dbReference type="GO" id="GO:0003841">
    <property type="term" value="F:1-acylglycerol-3-phosphate O-acyltransferase activity"/>
    <property type="evidence" value="ECO:0007669"/>
    <property type="project" value="TreeGrafter"/>
</dbReference>
<dbReference type="PANTHER" id="PTHR10434">
    <property type="entry name" value="1-ACYL-SN-GLYCEROL-3-PHOSPHATE ACYLTRANSFERASE"/>
    <property type="match status" value="1"/>
</dbReference>
<proteinExistence type="predicted"/>
<evidence type="ECO:0000256" key="4">
    <source>
        <dbReference type="SAM" id="Phobius"/>
    </source>
</evidence>
<dbReference type="CDD" id="cd07989">
    <property type="entry name" value="LPLAT_AGPAT-like"/>
    <property type="match status" value="1"/>
</dbReference>
<dbReference type="GO" id="GO:0006654">
    <property type="term" value="P:phosphatidic acid biosynthetic process"/>
    <property type="evidence" value="ECO:0007669"/>
    <property type="project" value="TreeGrafter"/>
</dbReference>
<feature type="domain" description="Phospholipid/glycerol acyltransferase" evidence="5">
    <location>
        <begin position="73"/>
        <end position="187"/>
    </location>
</feature>